<dbReference type="Proteomes" id="UP000284514">
    <property type="component" value="Unassembled WGS sequence"/>
</dbReference>
<dbReference type="AlphaFoldDB" id="A0A414BA70"/>
<reference evidence="5 8" key="2">
    <citation type="submission" date="2020-12" db="EMBL/GenBank/DDBJ databases">
        <title>Microorganisms.</title>
        <authorList>
            <person name="Matos J."/>
            <person name="Faleiro L."/>
            <person name="Duarte I."/>
        </authorList>
    </citation>
    <scope>NUCLEOTIDE SEQUENCE [LARGE SCALE GENOMIC DNA]</scope>
    <source>
        <strain evidence="5 8">PtFD3Pch2</strain>
    </source>
</reference>
<protein>
    <submittedName>
        <fullName evidence="6">Acyltransferase</fullName>
    </submittedName>
</protein>
<evidence type="ECO:0000313" key="6">
    <source>
        <dbReference type="EMBL" id="RHC70527.1"/>
    </source>
</evidence>
<dbReference type="Proteomes" id="UP001196342">
    <property type="component" value="Unassembled WGS sequence"/>
</dbReference>
<evidence type="ECO:0000256" key="2">
    <source>
        <dbReference type="ARBA" id="ARBA00022679"/>
    </source>
</evidence>
<reference evidence="6 7" key="1">
    <citation type="submission" date="2018-08" db="EMBL/GenBank/DDBJ databases">
        <title>A genome reference for cultivated species of the human gut microbiota.</title>
        <authorList>
            <person name="Zou Y."/>
            <person name="Xue W."/>
            <person name="Luo G."/>
        </authorList>
    </citation>
    <scope>NUCLEOTIDE SEQUENCE [LARGE SCALE GENOMIC DNA]</scope>
    <source>
        <strain evidence="6 7">AM34-25</strain>
    </source>
</reference>
<dbReference type="PANTHER" id="PTHR23416">
    <property type="entry name" value="SIALIC ACID SYNTHASE-RELATED"/>
    <property type="match status" value="1"/>
</dbReference>
<dbReference type="InterPro" id="IPR011004">
    <property type="entry name" value="Trimer_LpxA-like_sf"/>
</dbReference>
<dbReference type="InterPro" id="IPR051159">
    <property type="entry name" value="Hexapeptide_acetyltransf"/>
</dbReference>
<dbReference type="InterPro" id="IPR018357">
    <property type="entry name" value="Hexapep_transf_CS"/>
</dbReference>
<keyword evidence="2 6" id="KW-0808">Transferase</keyword>
<comment type="caution">
    <text evidence="6">The sequence shown here is derived from an EMBL/GenBank/DDBJ whole genome shotgun (WGS) entry which is preliminary data.</text>
</comment>
<dbReference type="Gene3D" id="2.160.10.10">
    <property type="entry name" value="Hexapeptide repeat proteins"/>
    <property type="match status" value="1"/>
</dbReference>
<dbReference type="RefSeq" id="WP_117991713.1">
    <property type="nucleotide sequence ID" value="NZ_JBCHCZ010000006.1"/>
</dbReference>
<dbReference type="EMBL" id="QSIF01000073">
    <property type="protein sequence ID" value="RHC70527.1"/>
    <property type="molecule type" value="Genomic_DNA"/>
</dbReference>
<dbReference type="Pfam" id="PF00132">
    <property type="entry name" value="Hexapep"/>
    <property type="match status" value="1"/>
</dbReference>
<dbReference type="GO" id="GO:0008374">
    <property type="term" value="F:O-acyltransferase activity"/>
    <property type="evidence" value="ECO:0007669"/>
    <property type="project" value="TreeGrafter"/>
</dbReference>
<evidence type="ECO:0000313" key="7">
    <source>
        <dbReference type="Proteomes" id="UP000284514"/>
    </source>
</evidence>
<keyword evidence="4 6" id="KW-0012">Acyltransferase</keyword>
<organism evidence="6 7">
    <name type="scientific">Bacteroides uniformis</name>
    <dbReference type="NCBI Taxonomy" id="820"/>
    <lineage>
        <taxon>Bacteria</taxon>
        <taxon>Pseudomonadati</taxon>
        <taxon>Bacteroidota</taxon>
        <taxon>Bacteroidia</taxon>
        <taxon>Bacteroidales</taxon>
        <taxon>Bacteroidaceae</taxon>
        <taxon>Bacteroides</taxon>
    </lineage>
</organism>
<proteinExistence type="inferred from homology"/>
<sequence>MLNPFRRIVDFYWRFLVSPIDYARHIGVFVGENSFIATRKWSSEPYLITIGNNVQITSGVAIHTHGGGNSVRSRIPDFDVFGKVQIEDWAYIGAYSQIMPGVTIGEGAIVAAGSVVTKSVPPRTVVGGNPARYICTVDEYIQKNLKFNLQIHGKNLSLREKRNFLLTLPEEKFLKK</sequence>
<keyword evidence="3" id="KW-0677">Repeat</keyword>
<dbReference type="EMBL" id="JAFBJK010000004">
    <property type="protein sequence ID" value="MBT8727668.1"/>
    <property type="molecule type" value="Genomic_DNA"/>
</dbReference>
<dbReference type="SUPFAM" id="SSF51161">
    <property type="entry name" value="Trimeric LpxA-like enzymes"/>
    <property type="match status" value="1"/>
</dbReference>
<dbReference type="PANTHER" id="PTHR23416:SF23">
    <property type="entry name" value="ACETYLTRANSFERASE C18B11.09C-RELATED"/>
    <property type="match status" value="1"/>
</dbReference>
<accession>A0A414BA70</accession>
<comment type="similarity">
    <text evidence="1">Belongs to the transferase hexapeptide repeat family.</text>
</comment>
<evidence type="ECO:0000313" key="8">
    <source>
        <dbReference type="Proteomes" id="UP001196342"/>
    </source>
</evidence>
<dbReference type="GO" id="GO:0005829">
    <property type="term" value="C:cytosol"/>
    <property type="evidence" value="ECO:0007669"/>
    <property type="project" value="TreeGrafter"/>
</dbReference>
<name>A0A414BA70_BACUN</name>
<evidence type="ECO:0000313" key="5">
    <source>
        <dbReference type="EMBL" id="MBT8727668.1"/>
    </source>
</evidence>
<keyword evidence="8" id="KW-1185">Reference proteome</keyword>
<evidence type="ECO:0000256" key="3">
    <source>
        <dbReference type="ARBA" id="ARBA00022737"/>
    </source>
</evidence>
<dbReference type="InterPro" id="IPR001451">
    <property type="entry name" value="Hexapep"/>
</dbReference>
<dbReference type="CDD" id="cd04647">
    <property type="entry name" value="LbH_MAT_like"/>
    <property type="match status" value="1"/>
</dbReference>
<evidence type="ECO:0000256" key="4">
    <source>
        <dbReference type="ARBA" id="ARBA00023315"/>
    </source>
</evidence>
<evidence type="ECO:0000256" key="1">
    <source>
        <dbReference type="ARBA" id="ARBA00007274"/>
    </source>
</evidence>
<gene>
    <name evidence="6" type="ORF">DW831_20700</name>
    <name evidence="5" type="ORF">JQN06_16170</name>
</gene>
<dbReference type="PROSITE" id="PS00101">
    <property type="entry name" value="HEXAPEP_TRANSFERASES"/>
    <property type="match status" value="1"/>
</dbReference>